<accession>A0ABZ1C103</accession>
<evidence type="ECO:0000313" key="4">
    <source>
        <dbReference type="Proteomes" id="UP001332192"/>
    </source>
</evidence>
<keyword evidence="3" id="KW-0282">Flagellum</keyword>
<gene>
    <name evidence="3" type="ORF">U7230_05540</name>
</gene>
<evidence type="ECO:0000313" key="3">
    <source>
        <dbReference type="EMBL" id="WRP18466.1"/>
    </source>
</evidence>
<reference evidence="3 4" key="1">
    <citation type="journal article" date="2024" name="Front. Microbiol.">
        <title>Novel thermophilic genera Geochorda gen. nov. and Carboxydochorda gen. nov. from the deep terrestrial subsurface reveal the ecophysiological diversity in the class Limnochordia.</title>
        <authorList>
            <person name="Karnachuk O.V."/>
            <person name="Lukina A.P."/>
            <person name="Avakyan M.R."/>
            <person name="Kadnikov V.V."/>
            <person name="Begmatov S."/>
            <person name="Beletsky A.V."/>
            <person name="Vlasova K.G."/>
            <person name="Novikov A.A."/>
            <person name="Shcherbakova V.A."/>
            <person name="Mardanov A.V."/>
            <person name="Ravin N.V."/>
        </authorList>
    </citation>
    <scope>NUCLEOTIDE SEQUENCE [LARGE SCALE GENOMIC DNA]</scope>
    <source>
        <strain evidence="3 4">L945</strain>
    </source>
</reference>
<evidence type="ECO:0000259" key="2">
    <source>
        <dbReference type="Pfam" id="PF12945"/>
    </source>
</evidence>
<evidence type="ECO:0000259" key="1">
    <source>
        <dbReference type="Pfam" id="PF07238"/>
    </source>
</evidence>
<protein>
    <submittedName>
        <fullName evidence="3">Flagellar brake domain-containing protein</fullName>
    </submittedName>
</protein>
<sequence length="225" mass="25022">MAAQEPPVALNDLVEVEVREGPMAGRYRTRVEGVAPGRLTLAVPMYRGAKVSIPVGSAVSVLVLKADPVRGARYQGETRVIERLEERQVPLVVLEMPRWQRIQLRSFLRVPVRVPVRWRRPVPPGSPGGAWGEAESRDLGGGGVLLWFRDGPWMDPGTALELALELPTGIVEAAGEVVRVVEPQQAEQEGREVAVKFTGILERDRDRIIAYLLRRQAEMRRMGLI</sequence>
<dbReference type="Pfam" id="PF12945">
    <property type="entry name" value="PilZNR"/>
    <property type="match status" value="1"/>
</dbReference>
<feature type="domain" description="Type III secretion system flagellar brake protein YcgR PilZN" evidence="2">
    <location>
        <begin position="11"/>
        <end position="97"/>
    </location>
</feature>
<keyword evidence="4" id="KW-1185">Reference proteome</keyword>
<dbReference type="InterPro" id="IPR009875">
    <property type="entry name" value="PilZ_domain"/>
</dbReference>
<dbReference type="EMBL" id="CP141615">
    <property type="protein sequence ID" value="WRP18466.1"/>
    <property type="molecule type" value="Genomic_DNA"/>
</dbReference>
<dbReference type="Pfam" id="PF07238">
    <property type="entry name" value="PilZ"/>
    <property type="match status" value="1"/>
</dbReference>
<organism evidence="3 4">
    <name type="scientific">Carboxydichorda subterranea</name>
    <dbReference type="NCBI Taxonomy" id="3109565"/>
    <lineage>
        <taxon>Bacteria</taxon>
        <taxon>Bacillati</taxon>
        <taxon>Bacillota</taxon>
        <taxon>Limnochordia</taxon>
        <taxon>Limnochordales</taxon>
        <taxon>Geochordaceae</taxon>
        <taxon>Carboxydichorda</taxon>
    </lineage>
</organism>
<proteinExistence type="predicted"/>
<name>A0ABZ1C103_9FIRM</name>
<dbReference type="InterPro" id="IPR009926">
    <property type="entry name" value="T3SS_YcgR_PilZN"/>
</dbReference>
<keyword evidence="3" id="KW-0969">Cilium</keyword>
<feature type="domain" description="PilZ" evidence="1">
    <location>
        <begin position="103"/>
        <end position="213"/>
    </location>
</feature>
<dbReference type="Proteomes" id="UP001332192">
    <property type="component" value="Chromosome"/>
</dbReference>
<keyword evidence="3" id="KW-0966">Cell projection</keyword>
<dbReference type="RefSeq" id="WP_324717739.1">
    <property type="nucleotide sequence ID" value="NZ_CP141615.1"/>
</dbReference>
<dbReference type="Gene3D" id="2.40.10.220">
    <property type="entry name" value="predicted glycosyltransferase like domains"/>
    <property type="match status" value="1"/>
</dbReference>